<dbReference type="Pfam" id="PF04338">
    <property type="entry name" value="DUF481"/>
    <property type="match status" value="1"/>
</dbReference>
<name>A0A1W1CAE8_9ZZZZ</name>
<evidence type="ECO:0000313" key="1">
    <source>
        <dbReference type="EMBL" id="SFV62705.1"/>
    </source>
</evidence>
<organism evidence="1">
    <name type="scientific">hydrothermal vent metagenome</name>
    <dbReference type="NCBI Taxonomy" id="652676"/>
    <lineage>
        <taxon>unclassified sequences</taxon>
        <taxon>metagenomes</taxon>
        <taxon>ecological metagenomes</taxon>
    </lineage>
</organism>
<protein>
    <recommendedName>
        <fullName evidence="2">DUF481 domain-containing protein</fullName>
    </recommendedName>
</protein>
<evidence type="ECO:0008006" key="2">
    <source>
        <dbReference type="Google" id="ProtNLM"/>
    </source>
</evidence>
<dbReference type="InterPro" id="IPR007433">
    <property type="entry name" value="DUF481"/>
</dbReference>
<sequence>MKKIVLSTLLISTLVLCAEPDTTKDDPFLTHTELGFIQTEGNTKTTTYTLDTKAKKGWGKHLGNFMFDGQYASDQNVETKNKFVSELTYNYEFTDRFAFDYLLGYKADKFSGFDYQWYTGPGAKYKLIVSENHNLTVDGNLLYSEDRYEATPLTTPPLDSYSNTYLGYRLKAVYAWQIIQNLKFDQELSIRGSFEETKNYFAFSKSALSSKISDIFSASISYKVDYANVPASGKKSTDTTLTANLIIDY</sequence>
<gene>
    <name evidence="1" type="ORF">MNB_SM-4-1805</name>
</gene>
<accession>A0A1W1CAE8</accession>
<dbReference type="EMBL" id="FPHF01000067">
    <property type="protein sequence ID" value="SFV62705.1"/>
    <property type="molecule type" value="Genomic_DNA"/>
</dbReference>
<reference evidence="1" key="1">
    <citation type="submission" date="2016-10" db="EMBL/GenBank/DDBJ databases">
        <authorList>
            <person name="de Groot N.N."/>
        </authorList>
    </citation>
    <scope>NUCLEOTIDE SEQUENCE</scope>
</reference>
<dbReference type="AlphaFoldDB" id="A0A1W1CAE8"/>
<proteinExistence type="predicted"/>